<dbReference type="EMBL" id="CAAGRJ010001188">
    <property type="protein sequence ID" value="VFV18956.1"/>
    <property type="molecule type" value="Genomic_DNA"/>
</dbReference>
<dbReference type="PRINTS" id="PR00245">
    <property type="entry name" value="OLFACTORYR"/>
</dbReference>
<feature type="transmembrane region" description="Helical" evidence="13">
    <location>
        <begin position="273"/>
        <end position="292"/>
    </location>
</feature>
<accession>A0A485MH59</accession>
<keyword evidence="7 13" id="KW-1133">Transmembrane helix</keyword>
<evidence type="ECO:0000256" key="8">
    <source>
        <dbReference type="ARBA" id="ARBA00023040"/>
    </source>
</evidence>
<dbReference type="CDD" id="cd15947">
    <property type="entry name" value="7tmA_OR2B-like"/>
    <property type="match status" value="1"/>
</dbReference>
<dbReference type="SUPFAM" id="SSF81321">
    <property type="entry name" value="Family A G protein-coupled receptor-like"/>
    <property type="match status" value="1"/>
</dbReference>
<keyword evidence="6 13" id="KW-0552">Olfaction</keyword>
<proteinExistence type="inferred from homology"/>
<dbReference type="InterPro" id="IPR000276">
    <property type="entry name" value="GPCR_Rhodpsn"/>
</dbReference>
<reference evidence="15 16" key="1">
    <citation type="submission" date="2019-01" db="EMBL/GenBank/DDBJ databases">
        <authorList>
            <person name="Alioto T."/>
            <person name="Alioto T."/>
        </authorList>
    </citation>
    <scope>NUCLEOTIDE SEQUENCE [LARGE SCALE GENOMIC DNA]</scope>
</reference>
<evidence type="ECO:0000259" key="14">
    <source>
        <dbReference type="PROSITE" id="PS50262"/>
    </source>
</evidence>
<feature type="transmembrane region" description="Helical" evidence="13">
    <location>
        <begin position="26"/>
        <end position="52"/>
    </location>
</feature>
<dbReference type="Gene3D" id="1.20.1070.10">
    <property type="entry name" value="Rhodopsin 7-helix transmembrane proteins"/>
    <property type="match status" value="1"/>
</dbReference>
<feature type="transmembrane region" description="Helical" evidence="13">
    <location>
        <begin position="242"/>
        <end position="261"/>
    </location>
</feature>
<evidence type="ECO:0000256" key="1">
    <source>
        <dbReference type="ARBA" id="ARBA00003929"/>
    </source>
</evidence>
<evidence type="ECO:0000256" key="13">
    <source>
        <dbReference type="RuleBase" id="RU363047"/>
    </source>
</evidence>
<comment type="similarity">
    <text evidence="12">Belongs to the G-protein coupled receptor 1 family.</text>
</comment>
<keyword evidence="10 12" id="KW-0675">Receptor</keyword>
<dbReference type="PROSITE" id="PS50262">
    <property type="entry name" value="G_PROTEIN_RECEP_F1_2"/>
    <property type="match status" value="1"/>
</dbReference>
<feature type="transmembrane region" description="Helical" evidence="13">
    <location>
        <begin position="140"/>
        <end position="158"/>
    </location>
</feature>
<keyword evidence="4 13" id="KW-0716">Sensory transduction</keyword>
<feature type="transmembrane region" description="Helical" evidence="13">
    <location>
        <begin position="99"/>
        <end position="120"/>
    </location>
</feature>
<dbReference type="AlphaFoldDB" id="A0A485MH59"/>
<comment type="subcellular location">
    <subcellularLocation>
        <location evidence="2 13">Cell membrane</location>
        <topology evidence="2 13">Multi-pass membrane protein</topology>
    </subcellularLocation>
</comment>
<evidence type="ECO:0000313" key="15">
    <source>
        <dbReference type="EMBL" id="VFV18956.1"/>
    </source>
</evidence>
<keyword evidence="5 12" id="KW-0812">Transmembrane</keyword>
<dbReference type="Proteomes" id="UP000386466">
    <property type="component" value="Unassembled WGS sequence"/>
</dbReference>
<evidence type="ECO:0000256" key="7">
    <source>
        <dbReference type="ARBA" id="ARBA00022989"/>
    </source>
</evidence>
<evidence type="ECO:0000256" key="4">
    <source>
        <dbReference type="ARBA" id="ARBA00022606"/>
    </source>
</evidence>
<name>A0A485MH59_LYNPA</name>
<gene>
    <name evidence="15" type="ORF">LYPA_23C012483</name>
</gene>
<dbReference type="Pfam" id="PF13853">
    <property type="entry name" value="7tm_4"/>
    <property type="match status" value="1"/>
</dbReference>
<organism evidence="15 16">
    <name type="scientific">Lynx pardinus</name>
    <name type="common">Iberian lynx</name>
    <name type="synonym">Felis pardina</name>
    <dbReference type="NCBI Taxonomy" id="191816"/>
    <lineage>
        <taxon>Eukaryota</taxon>
        <taxon>Metazoa</taxon>
        <taxon>Chordata</taxon>
        <taxon>Craniata</taxon>
        <taxon>Vertebrata</taxon>
        <taxon>Euteleostomi</taxon>
        <taxon>Mammalia</taxon>
        <taxon>Eutheria</taxon>
        <taxon>Laurasiatheria</taxon>
        <taxon>Carnivora</taxon>
        <taxon>Feliformia</taxon>
        <taxon>Felidae</taxon>
        <taxon>Felinae</taxon>
        <taxon>Lynx</taxon>
    </lineage>
</organism>
<evidence type="ECO:0000256" key="2">
    <source>
        <dbReference type="ARBA" id="ARBA00004651"/>
    </source>
</evidence>
<dbReference type="FunFam" id="1.20.1070.10:FF:000005">
    <property type="entry name" value="Olfactory receptor"/>
    <property type="match status" value="1"/>
</dbReference>
<feature type="domain" description="G-protein coupled receptors family 1 profile" evidence="14">
    <location>
        <begin position="41"/>
        <end position="290"/>
    </location>
</feature>
<evidence type="ECO:0000256" key="10">
    <source>
        <dbReference type="ARBA" id="ARBA00023170"/>
    </source>
</evidence>
<evidence type="ECO:0000256" key="9">
    <source>
        <dbReference type="ARBA" id="ARBA00023136"/>
    </source>
</evidence>
<dbReference type="InterPro" id="IPR000725">
    <property type="entry name" value="Olfact_rcpt"/>
</dbReference>
<dbReference type="PRINTS" id="PR00237">
    <property type="entry name" value="GPCRRHODOPSN"/>
</dbReference>
<dbReference type="InterPro" id="IPR017452">
    <property type="entry name" value="GPCR_Rhodpsn_7TM"/>
</dbReference>
<dbReference type="PROSITE" id="PS00237">
    <property type="entry name" value="G_PROTEIN_RECEP_F1_1"/>
    <property type="match status" value="1"/>
</dbReference>
<feature type="transmembrane region" description="Helical" evidence="13">
    <location>
        <begin position="200"/>
        <end position="221"/>
    </location>
</feature>
<evidence type="ECO:0000256" key="3">
    <source>
        <dbReference type="ARBA" id="ARBA00022475"/>
    </source>
</evidence>
<dbReference type="GO" id="GO:0005886">
    <property type="term" value="C:plasma membrane"/>
    <property type="evidence" value="ECO:0007669"/>
    <property type="project" value="UniProtKB-SubCell"/>
</dbReference>
<dbReference type="GO" id="GO:0004930">
    <property type="term" value="F:G protein-coupled receptor activity"/>
    <property type="evidence" value="ECO:0007669"/>
    <property type="project" value="UniProtKB-KW"/>
</dbReference>
<evidence type="ECO:0000313" key="16">
    <source>
        <dbReference type="Proteomes" id="UP000386466"/>
    </source>
</evidence>
<evidence type="ECO:0000256" key="11">
    <source>
        <dbReference type="ARBA" id="ARBA00023224"/>
    </source>
</evidence>
<dbReference type="PANTHER" id="PTHR26453">
    <property type="entry name" value="OLFACTORY RECEPTOR"/>
    <property type="match status" value="1"/>
</dbReference>
<keyword evidence="11 12" id="KW-0807">Transducer</keyword>
<keyword evidence="16" id="KW-1185">Reference proteome</keyword>
<protein>
    <recommendedName>
        <fullName evidence="13">Olfactory receptor</fullName>
    </recommendedName>
</protein>
<evidence type="ECO:0000256" key="5">
    <source>
        <dbReference type="ARBA" id="ARBA00022692"/>
    </source>
</evidence>
<dbReference type="GO" id="GO:0004984">
    <property type="term" value="F:olfactory receptor activity"/>
    <property type="evidence" value="ECO:0007669"/>
    <property type="project" value="InterPro"/>
</dbReference>
<feature type="transmembrane region" description="Helical" evidence="13">
    <location>
        <begin position="59"/>
        <end position="79"/>
    </location>
</feature>
<evidence type="ECO:0000256" key="6">
    <source>
        <dbReference type="ARBA" id="ARBA00022725"/>
    </source>
</evidence>
<evidence type="ECO:0000256" key="12">
    <source>
        <dbReference type="RuleBase" id="RU000688"/>
    </source>
</evidence>
<keyword evidence="9 13" id="KW-0472">Membrane</keyword>
<sequence>MEESSNSSEKGFLLLGFADEPWLERILFIIILLLYIFNILGNTTIILVSCLVPKLHTPMYFFLSNLSCVDICFTTSVAPQLLVTMNKKEKSVSYGGCVAQLYVAMGLGSSECILLAVMAYDRYAAVCQPLQYTTIMHPQLCASLASIAWLSGLITSLIQCSLTVQLPLCGHRKLDHIFCEVPVFIKLACVDTTFNEVELFVASVIFLVVPVSLILVSYGFITKAVLRIKSAAGRWKVFGTCSSHLIVVIIFYGTIIFMYLQPAKSRSKKQGKFVSLFYTIVTPVLNPIIYTLRNKDVKGAWRTLVMKNGLTQKIYDLYV</sequence>
<comment type="function">
    <text evidence="1">Putative odorant or sperm cell receptor.</text>
</comment>
<keyword evidence="3 13" id="KW-1003">Cell membrane</keyword>
<keyword evidence="8 12" id="KW-0297">G-protein coupled receptor</keyword>